<reference evidence="2" key="1">
    <citation type="submission" date="2020-10" db="EMBL/GenBank/DDBJ databases">
        <authorList>
            <person name="Gilroy R."/>
        </authorList>
    </citation>
    <scope>NUCLEOTIDE SEQUENCE</scope>
    <source>
        <strain evidence="2">13766</strain>
    </source>
</reference>
<accession>A0A9D1G0C2</accession>
<dbReference type="Proteomes" id="UP000824140">
    <property type="component" value="Unassembled WGS sequence"/>
</dbReference>
<evidence type="ECO:0000256" key="1">
    <source>
        <dbReference type="SAM" id="MobiDB-lite"/>
    </source>
</evidence>
<feature type="compositionally biased region" description="Polar residues" evidence="1">
    <location>
        <begin position="137"/>
        <end position="153"/>
    </location>
</feature>
<reference evidence="2" key="2">
    <citation type="journal article" date="2021" name="PeerJ">
        <title>Extensive microbial diversity within the chicken gut microbiome revealed by metagenomics and culture.</title>
        <authorList>
            <person name="Gilroy R."/>
            <person name="Ravi A."/>
            <person name="Getino M."/>
            <person name="Pursley I."/>
            <person name="Horton D.L."/>
            <person name="Alikhan N.F."/>
            <person name="Baker D."/>
            <person name="Gharbi K."/>
            <person name="Hall N."/>
            <person name="Watson M."/>
            <person name="Adriaenssens E.M."/>
            <person name="Foster-Nyarko E."/>
            <person name="Jarju S."/>
            <person name="Secka A."/>
            <person name="Antonio M."/>
            <person name="Oren A."/>
            <person name="Chaudhuri R.R."/>
            <person name="La Ragione R."/>
            <person name="Hildebrand F."/>
            <person name="Pallen M.J."/>
        </authorList>
    </citation>
    <scope>NUCLEOTIDE SEQUENCE</scope>
    <source>
        <strain evidence="2">13766</strain>
    </source>
</reference>
<feature type="region of interest" description="Disordered" evidence="1">
    <location>
        <begin position="288"/>
        <end position="312"/>
    </location>
</feature>
<comment type="caution">
    <text evidence="2">The sequence shown here is derived from an EMBL/GenBank/DDBJ whole genome shotgun (WGS) entry which is preliminary data.</text>
</comment>
<feature type="region of interest" description="Disordered" evidence="1">
    <location>
        <begin position="137"/>
        <end position="201"/>
    </location>
</feature>
<sequence length="519" mass="54566">MIRNDYRRALIMLRGLEKGYSGHMRLERRTLRGSMQFSITAPNGGELRAAIIARKPGTYAAEDLGALGRDGRGQAGLNATIDPRNILGNDLDECPLVAVALVAPPEVRVVLTGNLNGSCEIDWARLKDAVSQLYAGSASSLQPNVSRTGTVAQSVAEEAPSSLEADAKTAAEEAPTQEIVPESTSQATQEEAAQPNAELQGTMPVPEADALEDTTPSVPQAETEPIVSAPQENAAQDLPASDGQAAATGPYVCPPTCEQQESAAQEAASSAVRIEVRTLAVPLTEAERQSLQKNAAEAPEEAQPAPVPTGELAVPLEEGDADFAEQENDLTAEEQMAAGLWSTSPAEEELPAAEEVPAADGAGANGMALDPADSNGEDGYGPYPEELYLNSIEGMQEAADGDKSVVDGPSLNFDATWPELAADLKTLFWEGERIQPFDAEGFLFVRAPLPPESGYADCAVGVKPEGGIPAVIVYALKGAPATEPPPGLEGYVWREGENAGYWTTWIDAQTGEQMDMDGA</sequence>
<name>A0A9D1G0C2_9FIRM</name>
<dbReference type="AlphaFoldDB" id="A0A9D1G0C2"/>
<organism evidence="2 3">
    <name type="scientific">Candidatus Alectryocaccomicrobium excrementavium</name>
    <dbReference type="NCBI Taxonomy" id="2840668"/>
    <lineage>
        <taxon>Bacteria</taxon>
        <taxon>Bacillati</taxon>
        <taxon>Bacillota</taxon>
        <taxon>Clostridia</taxon>
        <taxon>Candidatus Alectryocaccomicrobium</taxon>
    </lineage>
</organism>
<gene>
    <name evidence="2" type="ORF">IAA84_07810</name>
</gene>
<proteinExistence type="predicted"/>
<dbReference type="EMBL" id="DVJN01000156">
    <property type="protein sequence ID" value="HIS92901.1"/>
    <property type="molecule type" value="Genomic_DNA"/>
</dbReference>
<evidence type="ECO:0000313" key="2">
    <source>
        <dbReference type="EMBL" id="HIS92901.1"/>
    </source>
</evidence>
<protein>
    <submittedName>
        <fullName evidence="2">Uncharacterized protein</fullName>
    </submittedName>
</protein>
<feature type="compositionally biased region" description="Low complexity" evidence="1">
    <location>
        <begin position="295"/>
        <end position="304"/>
    </location>
</feature>
<evidence type="ECO:0000313" key="3">
    <source>
        <dbReference type="Proteomes" id="UP000824140"/>
    </source>
</evidence>
<feature type="compositionally biased region" description="Polar residues" evidence="1">
    <location>
        <begin position="182"/>
        <end position="191"/>
    </location>
</feature>